<dbReference type="SUPFAM" id="SSF56349">
    <property type="entry name" value="DNA breaking-rejoining enzymes"/>
    <property type="match status" value="1"/>
</dbReference>
<dbReference type="EMBL" id="AP018175">
    <property type="protein sequence ID" value="BAY19851.1"/>
    <property type="molecule type" value="Genomic_DNA"/>
</dbReference>
<dbReference type="GO" id="GO:0006310">
    <property type="term" value="P:DNA recombination"/>
    <property type="evidence" value="ECO:0007669"/>
    <property type="project" value="UniProtKB-KW"/>
</dbReference>
<keyword evidence="1 3" id="KW-0238">DNA-binding</keyword>
<reference evidence="6 7" key="1">
    <citation type="submission" date="2017-06" db="EMBL/GenBank/DDBJ databases">
        <title>Genome sequencing of cyanobaciteial culture collection at National Institute for Environmental Studies (NIES).</title>
        <authorList>
            <person name="Hirose Y."/>
            <person name="Shimura Y."/>
            <person name="Fujisawa T."/>
            <person name="Nakamura Y."/>
            <person name="Kawachi M."/>
        </authorList>
    </citation>
    <scope>NUCLEOTIDE SEQUENCE [LARGE SCALE GENOMIC DNA]</scope>
    <source>
        <strain evidence="6 7">NIES-21</strain>
        <plasmid evidence="7">Plasmid1 dna</plasmid>
    </source>
</reference>
<dbReference type="InterPro" id="IPR013762">
    <property type="entry name" value="Integrase-like_cat_sf"/>
</dbReference>
<dbReference type="PROSITE" id="PS51900">
    <property type="entry name" value="CB"/>
    <property type="match status" value="1"/>
</dbReference>
<evidence type="ECO:0000259" key="5">
    <source>
        <dbReference type="PROSITE" id="PS51900"/>
    </source>
</evidence>
<dbReference type="InterPro" id="IPR050090">
    <property type="entry name" value="Tyrosine_recombinase_XerCD"/>
</dbReference>
<keyword evidence="7" id="KW-1185">Reference proteome</keyword>
<proteinExistence type="predicted"/>
<dbReference type="OrthoDB" id="486187at2"/>
<protein>
    <submittedName>
        <fullName evidence="6">Phage integrase</fullName>
    </submittedName>
</protein>
<dbReference type="CDD" id="cd00397">
    <property type="entry name" value="DNA_BRE_C"/>
    <property type="match status" value="1"/>
</dbReference>
<dbReference type="GO" id="GO:0015074">
    <property type="term" value="P:DNA integration"/>
    <property type="evidence" value="ECO:0007669"/>
    <property type="project" value="InterPro"/>
</dbReference>
<evidence type="ECO:0000256" key="3">
    <source>
        <dbReference type="PROSITE-ProRule" id="PRU01248"/>
    </source>
</evidence>
<name>A0A1Z4GQQ2_9CYAN</name>
<evidence type="ECO:0000313" key="7">
    <source>
        <dbReference type="Proteomes" id="UP000218287"/>
    </source>
</evidence>
<geneLocation type="plasmid" evidence="7">
    <name>Plasmid1 dna</name>
</geneLocation>
<evidence type="ECO:0000313" key="6">
    <source>
        <dbReference type="EMBL" id="BAY19851.1"/>
    </source>
</evidence>
<dbReference type="InterPro" id="IPR044068">
    <property type="entry name" value="CB"/>
</dbReference>
<dbReference type="Gene3D" id="1.10.443.10">
    <property type="entry name" value="Intergrase catalytic core"/>
    <property type="match status" value="1"/>
</dbReference>
<dbReference type="Pfam" id="PF00589">
    <property type="entry name" value="Phage_integrase"/>
    <property type="match status" value="1"/>
</dbReference>
<organism evidence="6 7">
    <name type="scientific">Anabaenopsis circularis NIES-21</name>
    <dbReference type="NCBI Taxonomy" id="1085406"/>
    <lineage>
        <taxon>Bacteria</taxon>
        <taxon>Bacillati</taxon>
        <taxon>Cyanobacteriota</taxon>
        <taxon>Cyanophyceae</taxon>
        <taxon>Nostocales</taxon>
        <taxon>Nodulariaceae</taxon>
        <taxon>Anabaenopsis</taxon>
    </lineage>
</organism>
<feature type="domain" description="Tyr recombinase" evidence="4">
    <location>
        <begin position="156"/>
        <end position="354"/>
    </location>
</feature>
<dbReference type="Proteomes" id="UP000218287">
    <property type="component" value="Plasmid Plasmid1 dna"/>
</dbReference>
<dbReference type="InterPro" id="IPR011010">
    <property type="entry name" value="DNA_brk_join_enz"/>
</dbReference>
<dbReference type="InterPro" id="IPR010998">
    <property type="entry name" value="Integrase_recombinase_N"/>
</dbReference>
<evidence type="ECO:0000256" key="1">
    <source>
        <dbReference type="ARBA" id="ARBA00023125"/>
    </source>
</evidence>
<dbReference type="PANTHER" id="PTHR30349">
    <property type="entry name" value="PHAGE INTEGRASE-RELATED"/>
    <property type="match status" value="1"/>
</dbReference>
<dbReference type="InterPro" id="IPR002104">
    <property type="entry name" value="Integrase_catalytic"/>
</dbReference>
<feature type="domain" description="Core-binding (CB)" evidence="5">
    <location>
        <begin position="40"/>
        <end position="134"/>
    </location>
</feature>
<evidence type="ECO:0000256" key="2">
    <source>
        <dbReference type="ARBA" id="ARBA00023172"/>
    </source>
</evidence>
<sequence>MKNLPVKSVESLAVEVVTLPLDEARVALVDYYFPNRQKINSTQQLIELWVHSVTIKSDQTRRAYRQIGYELVDYMQSRFGISDLRMVTLFHLHAYLAWLKDEKPVRGKKNTYGISKNTAAKYTAAIKSLWEWGTRASIGYFAIDLGKDLSIQWDDKLAERILSEREIAKLEKAAMVVDSQHNTNKMHWLLFTLMFYSGVRAGEIARQTSDYGKRVITPGLFWRQFREDGDCLLLTVTGKRNKTRTISLDPETSAVLLDYRGDASNDQPVFPSPSRRDRGKPLSDRGLRLMMEEISTCAGIKFSAHFLRHTHATLAKKNGASDFDLQADLGHASPATTAKYIHHVGRVGTSHALRRKSKHR</sequence>
<accession>A0A1Z4GQQ2</accession>
<evidence type="ECO:0000259" key="4">
    <source>
        <dbReference type="PROSITE" id="PS51898"/>
    </source>
</evidence>
<keyword evidence="6" id="KW-0614">Plasmid</keyword>
<dbReference type="GO" id="GO:0003677">
    <property type="term" value="F:DNA binding"/>
    <property type="evidence" value="ECO:0007669"/>
    <property type="project" value="UniProtKB-UniRule"/>
</dbReference>
<dbReference type="AlphaFoldDB" id="A0A1Z4GQQ2"/>
<keyword evidence="2" id="KW-0233">DNA recombination</keyword>
<dbReference type="Gene3D" id="1.10.150.130">
    <property type="match status" value="1"/>
</dbReference>
<dbReference type="PROSITE" id="PS51898">
    <property type="entry name" value="TYR_RECOMBINASE"/>
    <property type="match status" value="1"/>
</dbReference>
<gene>
    <name evidence="6" type="ORF">NIES21_57210</name>
</gene>